<keyword evidence="3 6" id="KW-0812">Transmembrane</keyword>
<keyword evidence="10" id="KW-1185">Reference proteome</keyword>
<keyword evidence="4 6" id="KW-1133">Transmembrane helix</keyword>
<keyword evidence="2" id="KW-1003">Cell membrane</keyword>
<feature type="transmembrane region" description="Helical" evidence="6">
    <location>
        <begin position="249"/>
        <end position="270"/>
    </location>
</feature>
<evidence type="ECO:0000259" key="8">
    <source>
        <dbReference type="Pfam" id="PF13567"/>
    </source>
</evidence>
<feature type="transmembrane region" description="Helical" evidence="6">
    <location>
        <begin position="385"/>
        <end position="409"/>
    </location>
</feature>
<dbReference type="Pfam" id="PF13567">
    <property type="entry name" value="DUF4131"/>
    <property type="match status" value="1"/>
</dbReference>
<dbReference type="Pfam" id="PF03772">
    <property type="entry name" value="Competence"/>
    <property type="match status" value="1"/>
</dbReference>
<feature type="transmembrane region" description="Helical" evidence="6">
    <location>
        <begin position="12"/>
        <end position="29"/>
    </location>
</feature>
<dbReference type="InterPro" id="IPR052159">
    <property type="entry name" value="Competence_DNA_uptake"/>
</dbReference>
<evidence type="ECO:0000256" key="2">
    <source>
        <dbReference type="ARBA" id="ARBA00022475"/>
    </source>
</evidence>
<evidence type="ECO:0000313" key="9">
    <source>
        <dbReference type="EMBL" id="QAT17588.1"/>
    </source>
</evidence>
<dbReference type="AlphaFoldDB" id="A0A410P694"/>
<feature type="transmembrane region" description="Helical" evidence="6">
    <location>
        <begin position="346"/>
        <end position="364"/>
    </location>
</feature>
<feature type="transmembrane region" description="Helical" evidence="6">
    <location>
        <begin position="56"/>
        <end position="73"/>
    </location>
</feature>
<feature type="transmembrane region" description="Helical" evidence="6">
    <location>
        <begin position="35"/>
        <end position="51"/>
    </location>
</feature>
<dbReference type="RefSeq" id="WP_164908918.1">
    <property type="nucleotide sequence ID" value="NZ_CP019384.1"/>
</dbReference>
<proteinExistence type="predicted"/>
<feature type="transmembrane region" description="Helical" evidence="6">
    <location>
        <begin position="456"/>
        <end position="475"/>
    </location>
</feature>
<dbReference type="PANTHER" id="PTHR30619:SF7">
    <property type="entry name" value="BETA-LACTAMASE DOMAIN PROTEIN"/>
    <property type="match status" value="1"/>
</dbReference>
<keyword evidence="5 6" id="KW-0472">Membrane</keyword>
<organism evidence="9 10">
    <name type="scientific">Velamenicoccus archaeovorus</name>
    <dbReference type="NCBI Taxonomy" id="1930593"/>
    <lineage>
        <taxon>Bacteria</taxon>
        <taxon>Pseudomonadati</taxon>
        <taxon>Candidatus Omnitrophota</taxon>
        <taxon>Candidatus Velamenicoccus</taxon>
    </lineage>
</organism>
<evidence type="ECO:0000259" key="7">
    <source>
        <dbReference type="Pfam" id="PF03772"/>
    </source>
</evidence>
<feature type="transmembrane region" description="Helical" evidence="6">
    <location>
        <begin position="322"/>
        <end position="340"/>
    </location>
</feature>
<gene>
    <name evidence="9" type="ORF">BU251_07585</name>
</gene>
<reference evidence="9 10" key="1">
    <citation type="submission" date="2017-01" db="EMBL/GenBank/DDBJ databases">
        <title>First insights into the biology of 'candidatus Vampirococcus archaeovorus'.</title>
        <authorList>
            <person name="Kizina J."/>
            <person name="Jordan S."/>
            <person name="Stueber K."/>
            <person name="Reinhardt R."/>
            <person name="Harder J."/>
        </authorList>
    </citation>
    <scope>NUCLEOTIDE SEQUENCE [LARGE SCALE GENOMIC DNA]</scope>
    <source>
        <strain evidence="9 10">LiM</strain>
    </source>
</reference>
<dbReference type="InterPro" id="IPR025405">
    <property type="entry name" value="DUF4131"/>
</dbReference>
<evidence type="ECO:0000256" key="1">
    <source>
        <dbReference type="ARBA" id="ARBA00004651"/>
    </source>
</evidence>
<evidence type="ECO:0000256" key="3">
    <source>
        <dbReference type="ARBA" id="ARBA00022692"/>
    </source>
</evidence>
<feature type="domain" description="DUF4131" evidence="8">
    <location>
        <begin position="38"/>
        <end position="166"/>
    </location>
</feature>
<accession>A0A410P694</accession>
<dbReference type="PANTHER" id="PTHR30619">
    <property type="entry name" value="DNA INTERNALIZATION/COMPETENCE PROTEIN COMEC/REC2"/>
    <property type="match status" value="1"/>
</dbReference>
<evidence type="ECO:0000256" key="4">
    <source>
        <dbReference type="ARBA" id="ARBA00022989"/>
    </source>
</evidence>
<comment type="subcellular location">
    <subcellularLocation>
        <location evidence="1">Cell membrane</location>
        <topology evidence="1">Multi-pass membrane protein</topology>
    </subcellularLocation>
</comment>
<feature type="domain" description="ComEC/Rec2-related protein" evidence="7">
    <location>
        <begin position="227"/>
        <end position="498"/>
    </location>
</feature>
<dbReference type="NCBIfam" id="TIGR00360">
    <property type="entry name" value="ComEC_N-term"/>
    <property type="match status" value="1"/>
</dbReference>
<dbReference type="InterPro" id="IPR004477">
    <property type="entry name" value="ComEC_N"/>
</dbReference>
<feature type="transmembrane region" description="Helical" evidence="6">
    <location>
        <begin position="481"/>
        <end position="500"/>
    </location>
</feature>
<dbReference type="Proteomes" id="UP000287243">
    <property type="component" value="Chromosome"/>
</dbReference>
<evidence type="ECO:0000313" key="10">
    <source>
        <dbReference type="Proteomes" id="UP000287243"/>
    </source>
</evidence>
<name>A0A410P694_VELA1</name>
<dbReference type="EMBL" id="CP019384">
    <property type="protein sequence ID" value="QAT17588.1"/>
    <property type="molecule type" value="Genomic_DNA"/>
</dbReference>
<dbReference type="GO" id="GO:0005886">
    <property type="term" value="C:plasma membrane"/>
    <property type="evidence" value="ECO:0007669"/>
    <property type="project" value="UniProtKB-SubCell"/>
</dbReference>
<feature type="transmembrane region" description="Helical" evidence="6">
    <location>
        <begin position="415"/>
        <end position="444"/>
    </location>
</feature>
<sequence length="508" mass="55955">MEGRRLVSVPPVVVFTLCYVSGILLASGLHPAPDYFPVFLLFALAACCLTVRRPKGFICCAAGCVVLFGMYAFSVRAIPSKDIVAVWTGSCEVRGVIVTDDDLSGNFSLKAEEICRQGECRRAGGRVRVRVKKALQSQVFGTSEKDRPLFYGDRVACRGRLSPMSSLSKVFRAQGNDAVLWLQAPVARRGWSKAAAHTRGVFFARQYFSRRIRLFHSGEAARVLEGILLGKRAEFPEALRQDAVRAGTWHIFVVSGSHVGIIAFGVMVLLKIFRFKGRIRAGATVLLLWAYCLLTGASAPVVRATVMSCAFIFCLVVERNPLFLNALCLSGLAILLFDPLQLFSRGFQLSFLSVFFIFWVYPLVDPAALFEKYLSRLPLLSRWSRRLAAGGAVSFCAWLGTAPLIAYAFGNLSLIGLIANMVVIPLSGLVMAAGFSFLCFCWFAPLARYLALADDLLVFVFLWANRFFAGMRGAFFCGFCLPWPAALGIYLLIFLMVAALKGRKRILS</sequence>
<evidence type="ECO:0000256" key="5">
    <source>
        <dbReference type="ARBA" id="ARBA00023136"/>
    </source>
</evidence>
<evidence type="ECO:0000256" key="6">
    <source>
        <dbReference type="SAM" id="Phobius"/>
    </source>
</evidence>
<dbReference type="KEGG" id="vai:BU251_07585"/>
<protein>
    <submittedName>
        <fullName evidence="9">Competence protein</fullName>
    </submittedName>
</protein>